<dbReference type="PANTHER" id="PTHR33507">
    <property type="entry name" value="INNER MEMBRANE PROTEIN YBBJ"/>
    <property type="match status" value="1"/>
</dbReference>
<dbReference type="Pfam" id="PF01957">
    <property type="entry name" value="NfeD"/>
    <property type="match status" value="1"/>
</dbReference>
<keyword evidence="2 5" id="KW-0812">Transmembrane</keyword>
<evidence type="ECO:0000256" key="5">
    <source>
        <dbReference type="SAM" id="Phobius"/>
    </source>
</evidence>
<feature type="transmembrane region" description="Helical" evidence="5">
    <location>
        <begin position="47"/>
        <end position="63"/>
    </location>
</feature>
<name>A0A6B1DTV0_9CHLR</name>
<comment type="subcellular location">
    <subcellularLocation>
        <location evidence="1">Membrane</location>
        <topology evidence="1">Multi-pass membrane protein</topology>
    </subcellularLocation>
</comment>
<evidence type="ECO:0000313" key="7">
    <source>
        <dbReference type="EMBL" id="MYD90122.1"/>
    </source>
</evidence>
<dbReference type="EMBL" id="VXPY01000049">
    <property type="protein sequence ID" value="MYD90122.1"/>
    <property type="molecule type" value="Genomic_DNA"/>
</dbReference>
<organism evidence="7">
    <name type="scientific">Caldilineaceae bacterium SB0662_bin_9</name>
    <dbReference type="NCBI Taxonomy" id="2605258"/>
    <lineage>
        <taxon>Bacteria</taxon>
        <taxon>Bacillati</taxon>
        <taxon>Chloroflexota</taxon>
        <taxon>Caldilineae</taxon>
        <taxon>Caldilineales</taxon>
        <taxon>Caldilineaceae</taxon>
    </lineage>
</organism>
<dbReference type="PANTHER" id="PTHR33507:SF3">
    <property type="entry name" value="INNER MEMBRANE PROTEIN YBBJ"/>
    <property type="match status" value="1"/>
</dbReference>
<evidence type="ECO:0000256" key="3">
    <source>
        <dbReference type="ARBA" id="ARBA00022989"/>
    </source>
</evidence>
<keyword evidence="3 5" id="KW-1133">Transmembrane helix</keyword>
<dbReference type="AlphaFoldDB" id="A0A6B1DTV0"/>
<sequence>MASGQTDQFESRVRVYNRGIVPVAEGPGTPVHALDAAVNLPYVLDGHWIWASVVVVFLIAEIFTGGTYMLPLAVAAAAAAIISYFTGLGPVVEVLVFCGVTVIAYFAMRPFAARVTNAPDVSFGADRLVGMSGIVTKTIDGVNISGMVKIRGEEWRARSADGTPIPEGSEVIVQSVDGAHLRVSSPPA</sequence>
<dbReference type="InterPro" id="IPR052165">
    <property type="entry name" value="Membrane_assoc_protease"/>
</dbReference>
<evidence type="ECO:0000259" key="6">
    <source>
        <dbReference type="Pfam" id="PF01957"/>
    </source>
</evidence>
<gene>
    <name evidence="7" type="ORF">F4Y08_07250</name>
</gene>
<feature type="transmembrane region" description="Helical" evidence="5">
    <location>
        <begin position="91"/>
        <end position="108"/>
    </location>
</feature>
<keyword evidence="4 5" id="KW-0472">Membrane</keyword>
<dbReference type="InterPro" id="IPR002810">
    <property type="entry name" value="NfeD-like_C"/>
</dbReference>
<evidence type="ECO:0000256" key="1">
    <source>
        <dbReference type="ARBA" id="ARBA00004141"/>
    </source>
</evidence>
<evidence type="ECO:0000256" key="2">
    <source>
        <dbReference type="ARBA" id="ARBA00022692"/>
    </source>
</evidence>
<dbReference type="SUPFAM" id="SSF141322">
    <property type="entry name" value="NfeD domain-like"/>
    <property type="match status" value="1"/>
</dbReference>
<dbReference type="GO" id="GO:0005886">
    <property type="term" value="C:plasma membrane"/>
    <property type="evidence" value="ECO:0007669"/>
    <property type="project" value="TreeGrafter"/>
</dbReference>
<dbReference type="InterPro" id="IPR012340">
    <property type="entry name" value="NA-bd_OB-fold"/>
</dbReference>
<comment type="caution">
    <text evidence="7">The sequence shown here is derived from an EMBL/GenBank/DDBJ whole genome shotgun (WGS) entry which is preliminary data.</text>
</comment>
<accession>A0A6B1DTV0</accession>
<dbReference type="Gene3D" id="2.40.50.140">
    <property type="entry name" value="Nucleic acid-binding proteins"/>
    <property type="match status" value="1"/>
</dbReference>
<reference evidence="7" key="1">
    <citation type="submission" date="2019-09" db="EMBL/GenBank/DDBJ databases">
        <title>Characterisation of the sponge microbiome using genome-centric metagenomics.</title>
        <authorList>
            <person name="Engelberts J.P."/>
            <person name="Robbins S.J."/>
            <person name="De Goeij J.M."/>
            <person name="Aranda M."/>
            <person name="Bell S.C."/>
            <person name="Webster N.S."/>
        </authorList>
    </citation>
    <scope>NUCLEOTIDE SEQUENCE</scope>
    <source>
        <strain evidence="7">SB0662_bin_9</strain>
    </source>
</reference>
<proteinExistence type="predicted"/>
<evidence type="ECO:0000256" key="4">
    <source>
        <dbReference type="ARBA" id="ARBA00023136"/>
    </source>
</evidence>
<protein>
    <submittedName>
        <fullName evidence="7">NfeD family protein</fullName>
    </submittedName>
</protein>
<feature type="domain" description="NfeD-like C-terminal" evidence="6">
    <location>
        <begin position="125"/>
        <end position="183"/>
    </location>
</feature>